<dbReference type="Gene3D" id="1.25.40.20">
    <property type="entry name" value="Ankyrin repeat-containing domain"/>
    <property type="match status" value="2"/>
</dbReference>
<feature type="transmembrane region" description="Helical" evidence="9">
    <location>
        <begin position="390"/>
        <end position="406"/>
    </location>
</feature>
<evidence type="ECO:0000256" key="9">
    <source>
        <dbReference type="SAM" id="Phobius"/>
    </source>
</evidence>
<keyword evidence="12" id="KW-1185">Reference proteome</keyword>
<keyword evidence="5 7" id="KW-0040">ANK repeat</keyword>
<feature type="repeat" description="ANK" evidence="7">
    <location>
        <begin position="69"/>
        <end position="93"/>
    </location>
</feature>
<dbReference type="GO" id="GO:0016020">
    <property type="term" value="C:membrane"/>
    <property type="evidence" value="ECO:0007669"/>
    <property type="project" value="UniProtKB-SubCell"/>
</dbReference>
<dbReference type="Pfam" id="PF13962">
    <property type="entry name" value="PGG"/>
    <property type="match status" value="1"/>
</dbReference>
<feature type="repeat" description="ANK" evidence="7">
    <location>
        <begin position="176"/>
        <end position="198"/>
    </location>
</feature>
<keyword evidence="3" id="KW-0677">Repeat</keyword>
<dbReference type="SMART" id="SM00248">
    <property type="entry name" value="ANK"/>
    <property type="match status" value="6"/>
</dbReference>
<feature type="domain" description="PGG" evidence="10">
    <location>
        <begin position="290"/>
        <end position="405"/>
    </location>
</feature>
<evidence type="ECO:0000256" key="4">
    <source>
        <dbReference type="ARBA" id="ARBA00022989"/>
    </source>
</evidence>
<evidence type="ECO:0000313" key="12">
    <source>
        <dbReference type="Proteomes" id="UP001632038"/>
    </source>
</evidence>
<evidence type="ECO:0000256" key="7">
    <source>
        <dbReference type="PROSITE-ProRule" id="PRU00023"/>
    </source>
</evidence>
<name>A0ABD3C422_9LAMI</name>
<dbReference type="InterPro" id="IPR002110">
    <property type="entry name" value="Ankyrin_rpt"/>
</dbReference>
<gene>
    <name evidence="11" type="ORF">CASFOL_031199</name>
</gene>
<dbReference type="PANTHER" id="PTHR24186:SF56">
    <property type="entry name" value="PGG DOMAIN-CONTAINING PROTEIN"/>
    <property type="match status" value="1"/>
</dbReference>
<feature type="transmembrane region" description="Helical" evidence="9">
    <location>
        <begin position="357"/>
        <end position="378"/>
    </location>
</feature>
<accession>A0ABD3C422</accession>
<evidence type="ECO:0000259" key="10">
    <source>
        <dbReference type="Pfam" id="PF13962"/>
    </source>
</evidence>
<dbReference type="PANTHER" id="PTHR24186">
    <property type="entry name" value="PROTEIN PHOSPHATASE 1 REGULATORY SUBUNIT"/>
    <property type="match status" value="1"/>
</dbReference>
<dbReference type="AlphaFoldDB" id="A0ABD3C422"/>
<evidence type="ECO:0000313" key="11">
    <source>
        <dbReference type="EMBL" id="KAL3624531.1"/>
    </source>
</evidence>
<evidence type="ECO:0000256" key="1">
    <source>
        <dbReference type="ARBA" id="ARBA00004141"/>
    </source>
</evidence>
<sequence length="449" mass="49795">MNRSLTEAAKNGDVEKLLNLIKDDPFLLRASSLSDGDNPLHISCMAGHVDFVKQILNLRPDFAQELNKDGFTPLHIASASGDIEIVRELMKTGGFLCLVKGKEKRIPLHYAIVKGRVKVINELLSVCSDSVEEVTARGESCLHLAVKNNQFEAFKALCGHVVLSEKEYVLNMKDEHGDTILHLAASTKQYEVVDLLLDEKFGFKGKLEVNIINKKGLTPLDVLASEGGDSDIEEMLRLSGAEKTQETPQNPIIEDPPINNQISSSRPRRKSASRELQEYFKYDRTKDSPDKARNTLLVVAVLIVTATYQAVLSPPGGIWQDDFKPDSSNGNVTNGGYLSRTYKAGQAVMGTRNPGSYGAFLISNSFGFFMSLQMMFFLTYGLPLQFELRLALIALTVTYDTCMWAISPSGVIATFFSILSFAMPVVVGLLSKVRDCKKRRPREIELHRV</sequence>
<dbReference type="InterPro" id="IPR026961">
    <property type="entry name" value="PGG_dom"/>
</dbReference>
<feature type="region of interest" description="Disordered" evidence="8">
    <location>
        <begin position="241"/>
        <end position="274"/>
    </location>
</feature>
<dbReference type="InterPro" id="IPR036770">
    <property type="entry name" value="Ankyrin_rpt-contain_sf"/>
</dbReference>
<feature type="repeat" description="ANK" evidence="7">
    <location>
        <begin position="35"/>
        <end position="57"/>
    </location>
</feature>
<feature type="transmembrane region" description="Helical" evidence="9">
    <location>
        <begin position="294"/>
        <end position="312"/>
    </location>
</feature>
<keyword evidence="2 9" id="KW-0812">Transmembrane</keyword>
<dbReference type="PROSITE" id="PS50297">
    <property type="entry name" value="ANK_REP_REGION"/>
    <property type="match status" value="3"/>
</dbReference>
<comment type="caution">
    <text evidence="11">The sequence shown here is derived from an EMBL/GenBank/DDBJ whole genome shotgun (WGS) entry which is preliminary data.</text>
</comment>
<reference evidence="12" key="1">
    <citation type="journal article" date="2024" name="IScience">
        <title>Strigolactones Initiate the Formation of Haustorium-like Structures in Castilleja.</title>
        <authorList>
            <person name="Buerger M."/>
            <person name="Peterson D."/>
            <person name="Chory J."/>
        </authorList>
    </citation>
    <scope>NUCLEOTIDE SEQUENCE [LARGE SCALE GENOMIC DNA]</scope>
</reference>
<evidence type="ECO:0000256" key="2">
    <source>
        <dbReference type="ARBA" id="ARBA00022692"/>
    </source>
</evidence>
<organism evidence="11 12">
    <name type="scientific">Castilleja foliolosa</name>
    <dbReference type="NCBI Taxonomy" id="1961234"/>
    <lineage>
        <taxon>Eukaryota</taxon>
        <taxon>Viridiplantae</taxon>
        <taxon>Streptophyta</taxon>
        <taxon>Embryophyta</taxon>
        <taxon>Tracheophyta</taxon>
        <taxon>Spermatophyta</taxon>
        <taxon>Magnoliopsida</taxon>
        <taxon>eudicotyledons</taxon>
        <taxon>Gunneridae</taxon>
        <taxon>Pentapetalae</taxon>
        <taxon>asterids</taxon>
        <taxon>lamiids</taxon>
        <taxon>Lamiales</taxon>
        <taxon>Orobanchaceae</taxon>
        <taxon>Pedicularideae</taxon>
        <taxon>Castillejinae</taxon>
        <taxon>Castilleja</taxon>
    </lineage>
</organism>
<proteinExistence type="predicted"/>
<dbReference type="EMBL" id="JAVIJP010000053">
    <property type="protein sequence ID" value="KAL3624531.1"/>
    <property type="molecule type" value="Genomic_DNA"/>
</dbReference>
<evidence type="ECO:0000256" key="8">
    <source>
        <dbReference type="SAM" id="MobiDB-lite"/>
    </source>
</evidence>
<keyword evidence="4 9" id="KW-1133">Transmembrane helix</keyword>
<feature type="transmembrane region" description="Helical" evidence="9">
    <location>
        <begin position="412"/>
        <end position="430"/>
    </location>
</feature>
<comment type="subcellular location">
    <subcellularLocation>
        <location evidence="1">Membrane</location>
        <topology evidence="1">Multi-pass membrane protein</topology>
    </subcellularLocation>
</comment>
<evidence type="ECO:0000256" key="3">
    <source>
        <dbReference type="ARBA" id="ARBA00022737"/>
    </source>
</evidence>
<dbReference type="Pfam" id="PF12796">
    <property type="entry name" value="Ank_2"/>
    <property type="match status" value="3"/>
</dbReference>
<evidence type="ECO:0000256" key="6">
    <source>
        <dbReference type="ARBA" id="ARBA00023136"/>
    </source>
</evidence>
<keyword evidence="6 9" id="KW-0472">Membrane</keyword>
<dbReference type="SUPFAM" id="SSF48403">
    <property type="entry name" value="Ankyrin repeat"/>
    <property type="match status" value="1"/>
</dbReference>
<dbReference type="PROSITE" id="PS50088">
    <property type="entry name" value="ANK_REPEAT"/>
    <property type="match status" value="3"/>
</dbReference>
<dbReference type="Proteomes" id="UP001632038">
    <property type="component" value="Unassembled WGS sequence"/>
</dbReference>
<evidence type="ECO:0000256" key="5">
    <source>
        <dbReference type="ARBA" id="ARBA00023043"/>
    </source>
</evidence>
<protein>
    <recommendedName>
        <fullName evidence="10">PGG domain-containing protein</fullName>
    </recommendedName>
</protein>